<feature type="modified residue" description="N6-lipoyllysine" evidence="3 4">
    <location>
        <position position="64"/>
    </location>
</feature>
<dbReference type="GO" id="GO:0005737">
    <property type="term" value="C:cytoplasm"/>
    <property type="evidence" value="ECO:0007669"/>
    <property type="project" value="TreeGrafter"/>
</dbReference>
<protein>
    <recommendedName>
        <fullName evidence="3">Glycine cleavage system H protein</fullName>
    </recommendedName>
</protein>
<name>A0A2Z4XZD4_9GAMM</name>
<dbReference type="GO" id="GO:0009249">
    <property type="term" value="P:protein lipoylation"/>
    <property type="evidence" value="ECO:0007669"/>
    <property type="project" value="TreeGrafter"/>
</dbReference>
<dbReference type="Pfam" id="PF01597">
    <property type="entry name" value="GCV_H"/>
    <property type="match status" value="1"/>
</dbReference>
<dbReference type="InterPro" id="IPR002930">
    <property type="entry name" value="GCV_H"/>
</dbReference>
<dbReference type="GO" id="GO:0019464">
    <property type="term" value="P:glycine decarboxylation via glycine cleavage system"/>
    <property type="evidence" value="ECO:0007669"/>
    <property type="project" value="UniProtKB-UniRule"/>
</dbReference>
<proteinExistence type="inferred from homology"/>
<dbReference type="Gene3D" id="2.40.50.100">
    <property type="match status" value="1"/>
</dbReference>
<comment type="cofactor">
    <cofactor evidence="3">
        <name>(R)-lipoate</name>
        <dbReference type="ChEBI" id="CHEBI:83088"/>
    </cofactor>
    <text evidence="3">Binds 1 lipoyl cofactor covalently.</text>
</comment>
<dbReference type="InterPro" id="IPR011053">
    <property type="entry name" value="Single_hybrid_motif"/>
</dbReference>
<evidence type="ECO:0000256" key="1">
    <source>
        <dbReference type="ARBA" id="ARBA00009249"/>
    </source>
</evidence>
<dbReference type="GO" id="GO:0005960">
    <property type="term" value="C:glycine cleavage complex"/>
    <property type="evidence" value="ECO:0007669"/>
    <property type="project" value="InterPro"/>
</dbReference>
<dbReference type="Proteomes" id="UP000251120">
    <property type="component" value="Chromosome"/>
</dbReference>
<keyword evidence="2 3" id="KW-0450">Lipoyl</keyword>
<dbReference type="OrthoDB" id="9796712at2"/>
<keyword evidence="9" id="KW-1185">Reference proteome</keyword>
<dbReference type="KEGG" id="fad:CDH04_06825"/>
<dbReference type="AlphaFoldDB" id="A0A2Z4XZD4"/>
<evidence type="ECO:0000256" key="3">
    <source>
        <dbReference type="HAMAP-Rule" id="MF_00272"/>
    </source>
</evidence>
<dbReference type="PROSITE" id="PS50968">
    <property type="entry name" value="BIOTINYL_LIPOYL"/>
    <property type="match status" value="1"/>
</dbReference>
<evidence type="ECO:0000313" key="8">
    <source>
        <dbReference type="Proteomes" id="UP000251120"/>
    </source>
</evidence>
<reference evidence="7 9" key="2">
    <citation type="submission" date="2019-08" db="EMBL/GenBank/DDBJ databases">
        <title>Complete genome sequences of Francisella adeliensis (FSC1325 and FSC1326).</title>
        <authorList>
            <person name="Ohrman C."/>
            <person name="Uneklint I."/>
            <person name="Vallesi A."/>
            <person name="Karlsson L."/>
            <person name="Sjodin A."/>
        </authorList>
    </citation>
    <scope>NUCLEOTIDE SEQUENCE [LARGE SCALE GENOMIC DNA]</scope>
    <source>
        <strain evidence="7 9">FSC1325</strain>
    </source>
</reference>
<evidence type="ECO:0000313" key="7">
    <source>
        <dbReference type="EMBL" id="QIW12381.1"/>
    </source>
</evidence>
<dbReference type="PANTHER" id="PTHR11715">
    <property type="entry name" value="GLYCINE CLEAVAGE SYSTEM H PROTEIN"/>
    <property type="match status" value="1"/>
</dbReference>
<dbReference type="PANTHER" id="PTHR11715:SF3">
    <property type="entry name" value="GLYCINE CLEAVAGE SYSTEM H PROTEIN-RELATED"/>
    <property type="match status" value="1"/>
</dbReference>
<dbReference type="Proteomes" id="UP000681131">
    <property type="component" value="Chromosome"/>
</dbReference>
<evidence type="ECO:0000313" key="6">
    <source>
        <dbReference type="EMBL" id="AXA34139.1"/>
    </source>
</evidence>
<comment type="function">
    <text evidence="3">The glycine cleavage system catalyzes the degradation of glycine. The H protein shuttles the methylamine group of glycine from the P protein to the T protein.</text>
</comment>
<dbReference type="SUPFAM" id="SSF51230">
    <property type="entry name" value="Single hybrid motif"/>
    <property type="match status" value="1"/>
</dbReference>
<dbReference type="InterPro" id="IPR033753">
    <property type="entry name" value="GCV_H/Fam206"/>
</dbReference>
<dbReference type="RefSeq" id="WP_112870316.1">
    <property type="nucleotide sequence ID" value="NZ_CP021781.1"/>
</dbReference>
<dbReference type="CDD" id="cd06848">
    <property type="entry name" value="GCS_H"/>
    <property type="match status" value="1"/>
</dbReference>
<dbReference type="NCBIfam" id="TIGR00527">
    <property type="entry name" value="gcvH"/>
    <property type="match status" value="1"/>
</dbReference>
<comment type="similarity">
    <text evidence="1 3">Belongs to the GcvH family.</text>
</comment>
<evidence type="ECO:0000313" key="9">
    <source>
        <dbReference type="Proteomes" id="UP000681131"/>
    </source>
</evidence>
<feature type="domain" description="Lipoyl-binding" evidence="5">
    <location>
        <begin position="23"/>
        <end position="105"/>
    </location>
</feature>
<gene>
    <name evidence="3 6" type="primary">gcvH</name>
    <name evidence="6" type="ORF">CDH04_06825</name>
    <name evidence="7" type="ORF">FZC43_06825</name>
</gene>
<comment type="subunit">
    <text evidence="3">The glycine cleavage system is composed of four proteins: P, T, L and H.</text>
</comment>
<reference evidence="6 8" key="1">
    <citation type="submission" date="2017-06" db="EMBL/GenBank/DDBJ databases">
        <title>Complete genome of Francisella adeliensis.</title>
        <authorList>
            <person name="Vallesi A."/>
            <person name="Sjodin A."/>
        </authorList>
    </citation>
    <scope>NUCLEOTIDE SEQUENCE [LARGE SCALE GENOMIC DNA]</scope>
    <source>
        <strain evidence="6 8">FDC440</strain>
    </source>
</reference>
<dbReference type="InterPro" id="IPR000089">
    <property type="entry name" value="Biotin_lipoyl"/>
</dbReference>
<dbReference type="EMBL" id="CP043424">
    <property type="protein sequence ID" value="QIW12381.1"/>
    <property type="molecule type" value="Genomic_DNA"/>
</dbReference>
<dbReference type="NCBIfam" id="NF002270">
    <property type="entry name" value="PRK01202.1"/>
    <property type="match status" value="1"/>
</dbReference>
<evidence type="ECO:0000256" key="2">
    <source>
        <dbReference type="ARBA" id="ARBA00022823"/>
    </source>
</evidence>
<dbReference type="EMBL" id="CP021781">
    <property type="protein sequence ID" value="AXA34139.1"/>
    <property type="molecule type" value="Genomic_DNA"/>
</dbReference>
<organism evidence="6 8">
    <name type="scientific">Francisella adeliensis</name>
    <dbReference type="NCBI Taxonomy" id="2007306"/>
    <lineage>
        <taxon>Bacteria</taxon>
        <taxon>Pseudomonadati</taxon>
        <taxon>Pseudomonadota</taxon>
        <taxon>Gammaproteobacteria</taxon>
        <taxon>Thiotrichales</taxon>
        <taxon>Francisellaceae</taxon>
        <taxon>Francisella</taxon>
    </lineage>
</organism>
<accession>A0A2Z4XZD4</accession>
<evidence type="ECO:0000256" key="4">
    <source>
        <dbReference type="PIRSR" id="PIRSR617453-50"/>
    </source>
</evidence>
<dbReference type="HAMAP" id="MF_00272">
    <property type="entry name" value="GcvH"/>
    <property type="match status" value="1"/>
</dbReference>
<dbReference type="InterPro" id="IPR017453">
    <property type="entry name" value="GCV_H_sub"/>
</dbReference>
<evidence type="ECO:0000259" key="5">
    <source>
        <dbReference type="PROSITE" id="PS50968"/>
    </source>
</evidence>
<sequence length="126" mass="14186">MSKINQDCLYTETNEWVSVKGDHARIGIDDYSQNEFGEIVFVDLPKIGQAYSKEDEVCVVESVKTASDIYTPLAGEITAVNDQLETNPKLINQSCYESGWLFEIKIANKEELATLIKADDYKKIIS</sequence>